<dbReference type="PRINTS" id="PR00036">
    <property type="entry name" value="HTHLACI"/>
</dbReference>
<keyword evidence="4" id="KW-0804">Transcription</keyword>
<dbReference type="SUPFAM" id="SSF53822">
    <property type="entry name" value="Periplasmic binding protein-like I"/>
    <property type="match status" value="1"/>
</dbReference>
<dbReference type="Pfam" id="PF00356">
    <property type="entry name" value="LacI"/>
    <property type="match status" value="1"/>
</dbReference>
<dbReference type="InterPro" id="IPR000843">
    <property type="entry name" value="HTH_LacI"/>
</dbReference>
<proteinExistence type="predicted"/>
<evidence type="ECO:0000256" key="4">
    <source>
        <dbReference type="ARBA" id="ARBA00023163"/>
    </source>
</evidence>
<dbReference type="RefSeq" id="WP_095670348.1">
    <property type="nucleotide sequence ID" value="NZ_BEXJ01000003.1"/>
</dbReference>
<evidence type="ECO:0000256" key="2">
    <source>
        <dbReference type="ARBA" id="ARBA00023015"/>
    </source>
</evidence>
<accession>A0AB33ZZD2</accession>
<evidence type="ECO:0000259" key="5">
    <source>
        <dbReference type="PROSITE" id="PS50932"/>
    </source>
</evidence>
<dbReference type="PANTHER" id="PTHR30146">
    <property type="entry name" value="LACI-RELATED TRANSCRIPTIONAL REPRESSOR"/>
    <property type="match status" value="1"/>
</dbReference>
<evidence type="ECO:0000313" key="6">
    <source>
        <dbReference type="EMBL" id="GBA97390.1"/>
    </source>
</evidence>
<dbReference type="CDD" id="cd01392">
    <property type="entry name" value="HTH_LacI"/>
    <property type="match status" value="1"/>
</dbReference>
<keyword evidence="3" id="KW-0238">DNA-binding</keyword>
<dbReference type="AlphaFoldDB" id="A0AB33ZZD2"/>
<comment type="caution">
    <text evidence="6">The sequence shown here is derived from an EMBL/GenBank/DDBJ whole genome shotgun (WGS) entry which is preliminary data.</text>
</comment>
<dbReference type="Proteomes" id="UP000250668">
    <property type="component" value="Unassembled WGS sequence"/>
</dbReference>
<keyword evidence="1" id="KW-0678">Repressor</keyword>
<dbReference type="EMBL" id="BEXJ01000003">
    <property type="protein sequence ID" value="GBA97390.1"/>
    <property type="molecule type" value="Genomic_DNA"/>
</dbReference>
<dbReference type="PANTHER" id="PTHR30146:SF95">
    <property type="entry name" value="RIBOSE OPERON REPRESSOR"/>
    <property type="match status" value="1"/>
</dbReference>
<dbReference type="Gene3D" id="3.40.50.2300">
    <property type="match status" value="2"/>
</dbReference>
<dbReference type="GO" id="GO:0003700">
    <property type="term" value="F:DNA-binding transcription factor activity"/>
    <property type="evidence" value="ECO:0007669"/>
    <property type="project" value="TreeGrafter"/>
</dbReference>
<dbReference type="InterPro" id="IPR010982">
    <property type="entry name" value="Lambda_DNA-bd_dom_sf"/>
</dbReference>
<organism evidence="6 7">
    <name type="scientific">Lactobacillus gasseri</name>
    <dbReference type="NCBI Taxonomy" id="1596"/>
    <lineage>
        <taxon>Bacteria</taxon>
        <taxon>Bacillati</taxon>
        <taxon>Bacillota</taxon>
        <taxon>Bacilli</taxon>
        <taxon>Lactobacillales</taxon>
        <taxon>Lactobacillaceae</taxon>
        <taxon>Lactobacillus</taxon>
    </lineage>
</organism>
<dbReference type="PROSITE" id="PS50932">
    <property type="entry name" value="HTH_LACI_2"/>
    <property type="match status" value="1"/>
</dbReference>
<dbReference type="Gene3D" id="1.10.260.40">
    <property type="entry name" value="lambda repressor-like DNA-binding domains"/>
    <property type="match status" value="1"/>
</dbReference>
<keyword evidence="2" id="KW-0805">Transcription regulation</keyword>
<name>A0AB33ZZD2_LACGS</name>
<dbReference type="GO" id="GO:0000976">
    <property type="term" value="F:transcription cis-regulatory region binding"/>
    <property type="evidence" value="ECO:0007669"/>
    <property type="project" value="TreeGrafter"/>
</dbReference>
<evidence type="ECO:0000256" key="1">
    <source>
        <dbReference type="ARBA" id="ARBA00022491"/>
    </source>
</evidence>
<evidence type="ECO:0000313" key="7">
    <source>
        <dbReference type="Proteomes" id="UP000250668"/>
    </source>
</evidence>
<dbReference type="SMART" id="SM00354">
    <property type="entry name" value="HTH_LACI"/>
    <property type="match status" value="1"/>
</dbReference>
<gene>
    <name evidence="6" type="ORF">LJCM1025_15200</name>
</gene>
<reference evidence="6 7" key="1">
    <citation type="journal article" date="2018" name="Int. J. Syst. Evol. Microbiol.">
        <title>Lactobacillus paragasseri sp. nov., a sister taxon of Lactobacillus gasseri, based on whole-genome sequence analyses.</title>
        <authorList>
            <person name="Tanizawa Y."/>
            <person name="Tada I."/>
            <person name="Kobayashi H."/>
            <person name="Endo A."/>
            <person name="Maeno S."/>
            <person name="Toyoda A."/>
            <person name="Arita M."/>
            <person name="Nakamura Y."/>
            <person name="Sakamoto M."/>
            <person name="Ohkuma M."/>
            <person name="Tohno M."/>
        </authorList>
    </citation>
    <scope>NUCLEOTIDE SEQUENCE [LARGE SCALE GENOMIC DNA]</scope>
    <source>
        <strain evidence="6 7">JCM 1025</strain>
    </source>
</reference>
<evidence type="ECO:0000256" key="3">
    <source>
        <dbReference type="ARBA" id="ARBA00023125"/>
    </source>
</evidence>
<protein>
    <submittedName>
        <fullName evidence="6">Sucrose operon repressor</fullName>
    </submittedName>
</protein>
<sequence length="328" mass="36857">MTQYSIKDIAKLSGVSTATVSRVINNKGKYSEATREKVLKVIKKTGYIIDESAQSLRTNMTKTIGILVPDIKNHFFADLVQKIEEILFKKGYSTFICNTDRNSTKEKTYLKRLENKKVDAIIVISGSGKDGFKFESSLKQIPFVCIDREPQSINDTIFISSNHYQGALDATTYLLNHGVKHPLIVSNRISTSSNSRLTGFKEALRKNNIKFTKANNYLLLKKETDFISFIKKHPNIDGIFATDDNIAIKLLVKLKEIKKKIPDDIQVIGFDNIPIDQYIIPSLSTVAQNSDRIAKITVRNVLSSIKGQGEKGSKILIPTKLIIRKSTK</sequence>
<dbReference type="InterPro" id="IPR028082">
    <property type="entry name" value="Peripla_BP_I"/>
</dbReference>
<dbReference type="InterPro" id="IPR046335">
    <property type="entry name" value="LacI/GalR-like_sensor"/>
</dbReference>
<dbReference type="SUPFAM" id="SSF47413">
    <property type="entry name" value="lambda repressor-like DNA-binding domains"/>
    <property type="match status" value="1"/>
</dbReference>
<dbReference type="PROSITE" id="PS00356">
    <property type="entry name" value="HTH_LACI_1"/>
    <property type="match status" value="1"/>
</dbReference>
<dbReference type="CDD" id="cd06291">
    <property type="entry name" value="PBP1_Qymf-like"/>
    <property type="match status" value="1"/>
</dbReference>
<dbReference type="Pfam" id="PF13377">
    <property type="entry name" value="Peripla_BP_3"/>
    <property type="match status" value="1"/>
</dbReference>
<feature type="domain" description="HTH lacI-type" evidence="5">
    <location>
        <begin position="1"/>
        <end position="58"/>
    </location>
</feature>